<feature type="compositionally biased region" description="Polar residues" evidence="1">
    <location>
        <begin position="135"/>
        <end position="147"/>
    </location>
</feature>
<proteinExistence type="predicted"/>
<name>A0A6L2JS49_TANCI</name>
<reference evidence="2" key="1">
    <citation type="journal article" date="2019" name="Sci. Rep.">
        <title>Draft genome of Tanacetum cinerariifolium, the natural source of mosquito coil.</title>
        <authorList>
            <person name="Yamashiro T."/>
            <person name="Shiraishi A."/>
            <person name="Satake H."/>
            <person name="Nakayama K."/>
        </authorList>
    </citation>
    <scope>NUCLEOTIDE SEQUENCE</scope>
</reference>
<feature type="region of interest" description="Disordered" evidence="1">
    <location>
        <begin position="119"/>
        <end position="154"/>
    </location>
</feature>
<evidence type="ECO:0000313" key="2">
    <source>
        <dbReference type="EMBL" id="GEU38665.1"/>
    </source>
</evidence>
<feature type="compositionally biased region" description="Polar residues" evidence="1">
    <location>
        <begin position="329"/>
        <end position="342"/>
    </location>
</feature>
<evidence type="ECO:0000256" key="1">
    <source>
        <dbReference type="SAM" id="MobiDB-lite"/>
    </source>
</evidence>
<protein>
    <submittedName>
        <fullName evidence="2">Uncharacterized protein</fullName>
    </submittedName>
</protein>
<comment type="caution">
    <text evidence="2">The sequence shown here is derived from an EMBL/GenBank/DDBJ whole genome shotgun (WGS) entry which is preliminary data.</text>
</comment>
<accession>A0A6L2JS49</accession>
<sequence>MQNPKDISDHTTALDMALELMSKAFKLNNIATTNNNQRSSSNLYDIQIAQSCMNIDQDRQMLMVDDNVGNQFRENVVHNVGHFVGQNAVQNPSIQIVENMNGLSVVSEIENQYGNENVVPAPAEGNGNGINENNLQQASTSGTQSDKTPVYDSDASAETTYKNLFDSISMTRAQSKTIIESLQDKLHDTIYENAKLRAQLFDKFYEQKDTTRGTNANTNFEKQSILGKPPSSFRPKLYVVTPLSKSTAFPKVGEMNALSNQVTSNSVPSSQESNVVKNNNVLSPGIFRINPFKDSKVDNFVPNKHVKASVKSKPITISQPHVITKKDVNSITNGFSSKNVKSTTRTRRPQPRNNPKNYKIPSKSKSSCVSNKLEKIEENHRSLQSSNYPDHTSSECNNIKLAIQNEKSESWKVYSVICLTNYSNGENQVVSKSCAVTTADASDKYQQQQDSTSSTSTLATTITADGNFDL</sequence>
<feature type="region of interest" description="Disordered" evidence="1">
    <location>
        <begin position="328"/>
        <end position="371"/>
    </location>
</feature>
<gene>
    <name evidence="2" type="ORF">Tci_010643</name>
</gene>
<organism evidence="2">
    <name type="scientific">Tanacetum cinerariifolium</name>
    <name type="common">Dalmatian daisy</name>
    <name type="synonym">Chrysanthemum cinerariifolium</name>
    <dbReference type="NCBI Taxonomy" id="118510"/>
    <lineage>
        <taxon>Eukaryota</taxon>
        <taxon>Viridiplantae</taxon>
        <taxon>Streptophyta</taxon>
        <taxon>Embryophyta</taxon>
        <taxon>Tracheophyta</taxon>
        <taxon>Spermatophyta</taxon>
        <taxon>Magnoliopsida</taxon>
        <taxon>eudicotyledons</taxon>
        <taxon>Gunneridae</taxon>
        <taxon>Pentapetalae</taxon>
        <taxon>asterids</taxon>
        <taxon>campanulids</taxon>
        <taxon>Asterales</taxon>
        <taxon>Asteraceae</taxon>
        <taxon>Asteroideae</taxon>
        <taxon>Anthemideae</taxon>
        <taxon>Anthemidinae</taxon>
        <taxon>Tanacetum</taxon>
    </lineage>
</organism>
<dbReference type="AlphaFoldDB" id="A0A6L2JS49"/>
<dbReference type="EMBL" id="BKCJ010001080">
    <property type="protein sequence ID" value="GEU38665.1"/>
    <property type="molecule type" value="Genomic_DNA"/>
</dbReference>